<keyword evidence="1" id="KW-0732">Signal</keyword>
<dbReference type="InterPro" id="IPR036397">
    <property type="entry name" value="RNaseH_sf"/>
</dbReference>
<name>A0A1I7XF57_HETBA</name>
<dbReference type="Proteomes" id="UP000095283">
    <property type="component" value="Unplaced"/>
</dbReference>
<organism evidence="2 3">
    <name type="scientific">Heterorhabditis bacteriophora</name>
    <name type="common">Entomopathogenic nematode worm</name>
    <dbReference type="NCBI Taxonomy" id="37862"/>
    <lineage>
        <taxon>Eukaryota</taxon>
        <taxon>Metazoa</taxon>
        <taxon>Ecdysozoa</taxon>
        <taxon>Nematoda</taxon>
        <taxon>Chromadorea</taxon>
        <taxon>Rhabditida</taxon>
        <taxon>Rhabditina</taxon>
        <taxon>Rhabditomorpha</taxon>
        <taxon>Strongyloidea</taxon>
        <taxon>Heterorhabditidae</taxon>
        <taxon>Heterorhabditis</taxon>
    </lineage>
</organism>
<evidence type="ECO:0000313" key="3">
    <source>
        <dbReference type="WBParaSite" id="Hba_16305"/>
    </source>
</evidence>
<keyword evidence="2" id="KW-1185">Reference proteome</keyword>
<feature type="signal peptide" evidence="1">
    <location>
        <begin position="1"/>
        <end position="19"/>
    </location>
</feature>
<dbReference type="WBParaSite" id="Hba_16305">
    <property type="protein sequence ID" value="Hba_16305"/>
    <property type="gene ID" value="Hba_16305"/>
</dbReference>
<dbReference type="Gene3D" id="3.30.420.10">
    <property type="entry name" value="Ribonuclease H-like superfamily/Ribonuclease H"/>
    <property type="match status" value="1"/>
</dbReference>
<dbReference type="GO" id="GO:0003676">
    <property type="term" value="F:nucleic acid binding"/>
    <property type="evidence" value="ECO:0007669"/>
    <property type="project" value="InterPro"/>
</dbReference>
<feature type="chain" id="PRO_5009311213" evidence="1">
    <location>
        <begin position="20"/>
        <end position="124"/>
    </location>
</feature>
<evidence type="ECO:0000256" key="1">
    <source>
        <dbReference type="SAM" id="SignalP"/>
    </source>
</evidence>
<protein>
    <submittedName>
        <fullName evidence="3">DDE_3 domain-containing protein</fullName>
    </submittedName>
</protein>
<evidence type="ECO:0000313" key="2">
    <source>
        <dbReference type="Proteomes" id="UP000095283"/>
    </source>
</evidence>
<dbReference type="AlphaFoldDB" id="A0A1I7XF57"/>
<sequence>MIWGAFSSVVLAKLTFVSTKMKSTDYQDVCGRRLVPYLQRFSIVSFPFQQYYVTIHASKSSKTWLEDNDVATMDWLSCSPNLNPMENFWRFSCVGFIPIIVSSRSFQISRESLAKHEAKQTILS</sequence>
<proteinExistence type="predicted"/>
<reference evidence="3" key="1">
    <citation type="submission" date="2016-11" db="UniProtKB">
        <authorList>
            <consortium name="WormBaseParasite"/>
        </authorList>
    </citation>
    <scope>IDENTIFICATION</scope>
</reference>
<accession>A0A1I7XF57</accession>